<protein>
    <submittedName>
        <fullName evidence="1">Uncharacterized protein</fullName>
    </submittedName>
</protein>
<organism evidence="1 2">
    <name type="scientific">Setaria viridis</name>
    <name type="common">Green bristlegrass</name>
    <name type="synonym">Setaria italica subsp. viridis</name>
    <dbReference type="NCBI Taxonomy" id="4556"/>
    <lineage>
        <taxon>Eukaryota</taxon>
        <taxon>Viridiplantae</taxon>
        <taxon>Streptophyta</taxon>
        <taxon>Embryophyta</taxon>
        <taxon>Tracheophyta</taxon>
        <taxon>Spermatophyta</taxon>
        <taxon>Magnoliopsida</taxon>
        <taxon>Liliopsida</taxon>
        <taxon>Poales</taxon>
        <taxon>Poaceae</taxon>
        <taxon>PACMAD clade</taxon>
        <taxon>Panicoideae</taxon>
        <taxon>Panicodae</taxon>
        <taxon>Paniceae</taxon>
        <taxon>Cenchrinae</taxon>
        <taxon>Setaria</taxon>
    </lineage>
</organism>
<evidence type="ECO:0000313" key="1">
    <source>
        <dbReference type="EMBL" id="TKW03405.1"/>
    </source>
</evidence>
<reference evidence="1" key="1">
    <citation type="submission" date="2019-03" db="EMBL/GenBank/DDBJ databases">
        <title>WGS assembly of Setaria viridis.</title>
        <authorList>
            <person name="Huang P."/>
            <person name="Jenkins J."/>
            <person name="Grimwood J."/>
            <person name="Barry K."/>
            <person name="Healey A."/>
            <person name="Mamidi S."/>
            <person name="Sreedasyam A."/>
            <person name="Shu S."/>
            <person name="Feldman M."/>
            <person name="Wu J."/>
            <person name="Yu Y."/>
            <person name="Chen C."/>
            <person name="Johnson J."/>
            <person name="Rokhsar D."/>
            <person name="Baxter I."/>
            <person name="Schmutz J."/>
            <person name="Brutnell T."/>
            <person name="Kellogg E."/>
        </authorList>
    </citation>
    <scope>NUCLEOTIDE SEQUENCE [LARGE SCALE GENOMIC DNA]</scope>
</reference>
<proteinExistence type="predicted"/>
<dbReference type="Gramene" id="TKW03405">
    <property type="protein sequence ID" value="TKW03405"/>
    <property type="gene ID" value="SEVIR_7G021100v2"/>
</dbReference>
<accession>A0A4U6TPZ7</accession>
<name>A0A4U6TPZ7_SETVI</name>
<dbReference type="EMBL" id="CM016558">
    <property type="protein sequence ID" value="TKW03405.1"/>
    <property type="molecule type" value="Genomic_DNA"/>
</dbReference>
<dbReference type="Proteomes" id="UP000298652">
    <property type="component" value="Chromosome 7"/>
</dbReference>
<keyword evidence="2" id="KW-1185">Reference proteome</keyword>
<evidence type="ECO:0000313" key="2">
    <source>
        <dbReference type="Proteomes" id="UP000298652"/>
    </source>
</evidence>
<sequence>MQSKFDHLNISLVDVPGPALLHCHRAQPLAAPVPCASAARAHPATLLRLARSPLVPPPPVHCAPLCLSGHHAPPIAAVLLSSCSVLPPTEQTSKLQGATLLSLSLSLHSSSSTPPPFSVSCLTRTSTTSYAHHCAELPSVSFPRSKIEQQLQFLLSSLPSTLSTTCLMECANSKLHTDDAALATSCSMVSCCFLSIKPPLRQDVADEVEPRAAGRLPQAEPQAATLVHLTFNVFDEMLQHPVEP</sequence>
<gene>
    <name evidence="1" type="ORF">SEVIR_7G021100v2</name>
</gene>
<dbReference type="AlphaFoldDB" id="A0A4U6TPZ7"/>